<accession>A0A392LWS6</accession>
<keyword evidence="2" id="KW-0812">Transmembrane</keyword>
<feature type="region of interest" description="Disordered" evidence="1">
    <location>
        <begin position="1"/>
        <end position="38"/>
    </location>
</feature>
<dbReference type="EMBL" id="LXQA010000046">
    <property type="protein sequence ID" value="MCH79335.1"/>
    <property type="molecule type" value="Genomic_DNA"/>
</dbReference>
<dbReference type="Proteomes" id="UP000265520">
    <property type="component" value="Unassembled WGS sequence"/>
</dbReference>
<feature type="compositionally biased region" description="Acidic residues" evidence="1">
    <location>
        <begin position="25"/>
        <end position="38"/>
    </location>
</feature>
<feature type="compositionally biased region" description="Pro residues" evidence="1">
    <location>
        <begin position="13"/>
        <end position="22"/>
    </location>
</feature>
<dbReference type="AlphaFoldDB" id="A0A392LWS6"/>
<comment type="caution">
    <text evidence="3">The sequence shown here is derived from an EMBL/GenBank/DDBJ whole genome shotgun (WGS) entry which is preliminary data.</text>
</comment>
<protein>
    <submittedName>
        <fullName evidence="3">Uncharacterized protein</fullName>
    </submittedName>
</protein>
<reference evidence="3 4" key="1">
    <citation type="journal article" date="2018" name="Front. Plant Sci.">
        <title>Red Clover (Trifolium pratense) and Zigzag Clover (T. medium) - A Picture of Genomic Similarities and Differences.</title>
        <authorList>
            <person name="Dluhosova J."/>
            <person name="Istvanek J."/>
            <person name="Nedelnik J."/>
            <person name="Repkova J."/>
        </authorList>
    </citation>
    <scope>NUCLEOTIDE SEQUENCE [LARGE SCALE GENOMIC DNA]</scope>
    <source>
        <strain evidence="4">cv. 10/8</strain>
        <tissue evidence="3">Leaf</tissue>
    </source>
</reference>
<keyword evidence="2" id="KW-1133">Transmembrane helix</keyword>
<proteinExistence type="predicted"/>
<evidence type="ECO:0000313" key="4">
    <source>
        <dbReference type="Proteomes" id="UP000265520"/>
    </source>
</evidence>
<gene>
    <name evidence="3" type="ORF">A2U01_0000083</name>
</gene>
<sequence length="116" mass="13116">MVINETPNHMMNPQPPVAPPLLPDEFGDGDGEADSEAEEVSLPAAKKAVAWKQKAHNYYLWETSCECLAMTLPSSHEIMYSWFIKLSISIVLLHTSSIFSFCITLYKIILIHHFTH</sequence>
<evidence type="ECO:0000313" key="3">
    <source>
        <dbReference type="EMBL" id="MCH79335.1"/>
    </source>
</evidence>
<evidence type="ECO:0000256" key="2">
    <source>
        <dbReference type="SAM" id="Phobius"/>
    </source>
</evidence>
<name>A0A392LWS6_9FABA</name>
<feature type="transmembrane region" description="Helical" evidence="2">
    <location>
        <begin position="82"/>
        <end position="106"/>
    </location>
</feature>
<keyword evidence="2" id="KW-0472">Membrane</keyword>
<feature type="compositionally biased region" description="Polar residues" evidence="1">
    <location>
        <begin position="1"/>
        <end position="11"/>
    </location>
</feature>
<evidence type="ECO:0000256" key="1">
    <source>
        <dbReference type="SAM" id="MobiDB-lite"/>
    </source>
</evidence>
<organism evidence="3 4">
    <name type="scientific">Trifolium medium</name>
    <dbReference type="NCBI Taxonomy" id="97028"/>
    <lineage>
        <taxon>Eukaryota</taxon>
        <taxon>Viridiplantae</taxon>
        <taxon>Streptophyta</taxon>
        <taxon>Embryophyta</taxon>
        <taxon>Tracheophyta</taxon>
        <taxon>Spermatophyta</taxon>
        <taxon>Magnoliopsida</taxon>
        <taxon>eudicotyledons</taxon>
        <taxon>Gunneridae</taxon>
        <taxon>Pentapetalae</taxon>
        <taxon>rosids</taxon>
        <taxon>fabids</taxon>
        <taxon>Fabales</taxon>
        <taxon>Fabaceae</taxon>
        <taxon>Papilionoideae</taxon>
        <taxon>50 kb inversion clade</taxon>
        <taxon>NPAAA clade</taxon>
        <taxon>Hologalegina</taxon>
        <taxon>IRL clade</taxon>
        <taxon>Trifolieae</taxon>
        <taxon>Trifolium</taxon>
    </lineage>
</organism>
<keyword evidence="4" id="KW-1185">Reference proteome</keyword>